<dbReference type="EMBL" id="CAJNOB010000014">
    <property type="protein sequence ID" value="CAF0697231.1"/>
    <property type="molecule type" value="Genomic_DNA"/>
</dbReference>
<keyword evidence="2" id="KW-1185">Reference proteome</keyword>
<name>A0A8J2FNP0_9BACT</name>
<organism evidence="1 2">
    <name type="scientific">Candidatus Methylacidithermus pantelleriae</name>
    <dbReference type="NCBI Taxonomy" id="2744239"/>
    <lineage>
        <taxon>Bacteria</taxon>
        <taxon>Pseudomonadati</taxon>
        <taxon>Verrucomicrobiota</taxon>
        <taxon>Methylacidiphilae</taxon>
        <taxon>Methylacidiphilales</taxon>
        <taxon>Methylacidiphilaceae</taxon>
        <taxon>Candidatus Methylacidithermus</taxon>
    </lineage>
</organism>
<dbReference type="Proteomes" id="UP000663859">
    <property type="component" value="Unassembled WGS sequence"/>
</dbReference>
<protein>
    <submittedName>
        <fullName evidence="1">Uncharacterized protein</fullName>
    </submittedName>
</protein>
<sequence length="70" mass="8158">MSFDAIDVVERRITIVTESHLVEDEELRLGPEVRGVGDACAFQICFGFFLPRRGDRYRKARGRSDPRWCR</sequence>
<accession>A0A8J2FNP0</accession>
<evidence type="ECO:0000313" key="1">
    <source>
        <dbReference type="EMBL" id="CAF0697231.1"/>
    </source>
</evidence>
<reference evidence="1" key="1">
    <citation type="submission" date="2021-02" db="EMBL/GenBank/DDBJ databases">
        <authorList>
            <person name="Cremers G."/>
            <person name="Picone N."/>
        </authorList>
    </citation>
    <scope>NUCLEOTIDE SEQUENCE</scope>
    <source>
        <strain evidence="1">PQ17</strain>
    </source>
</reference>
<dbReference type="AlphaFoldDB" id="A0A8J2FNP0"/>
<proteinExistence type="predicted"/>
<comment type="caution">
    <text evidence="1">The sequence shown here is derived from an EMBL/GenBank/DDBJ whole genome shotgun (WGS) entry which is preliminary data.</text>
</comment>
<gene>
    <name evidence="1" type="ORF">MPNT_210016</name>
</gene>
<evidence type="ECO:0000313" key="2">
    <source>
        <dbReference type="Proteomes" id="UP000663859"/>
    </source>
</evidence>